<comment type="caution">
    <text evidence="1">The sequence shown here is derived from an EMBL/GenBank/DDBJ whole genome shotgun (WGS) entry which is preliminary data.</text>
</comment>
<accession>A0A8X6JAN6</accession>
<name>A0A8X6JAN6_TRICU</name>
<sequence>MVCRIEHNYSSNLSPFDVLKQFSWYNEKVASLQGNDEGTTLVLIVRFVHIHHTMKLSHKTQLWKIALRPGTSTYLNPKMMSFIAVAGKRVAFLTYLHRARILKNKRKFN</sequence>
<dbReference type="Proteomes" id="UP000887116">
    <property type="component" value="Unassembled WGS sequence"/>
</dbReference>
<evidence type="ECO:0000313" key="1">
    <source>
        <dbReference type="EMBL" id="GFR17753.1"/>
    </source>
</evidence>
<evidence type="ECO:0000313" key="2">
    <source>
        <dbReference type="Proteomes" id="UP000887116"/>
    </source>
</evidence>
<protein>
    <submittedName>
        <fullName evidence="1">Uncharacterized protein</fullName>
    </submittedName>
</protein>
<reference evidence="1" key="1">
    <citation type="submission" date="2020-07" db="EMBL/GenBank/DDBJ databases">
        <title>Multicomponent nature underlies the extraordinary mechanical properties of spider dragline silk.</title>
        <authorList>
            <person name="Kono N."/>
            <person name="Nakamura H."/>
            <person name="Mori M."/>
            <person name="Yoshida Y."/>
            <person name="Ohtoshi R."/>
            <person name="Malay A.D."/>
            <person name="Moran D.A.P."/>
            <person name="Tomita M."/>
            <person name="Numata K."/>
            <person name="Arakawa K."/>
        </authorList>
    </citation>
    <scope>NUCLEOTIDE SEQUENCE</scope>
</reference>
<proteinExistence type="predicted"/>
<dbReference type="AlphaFoldDB" id="A0A8X6JAN6"/>
<organism evidence="1 2">
    <name type="scientific">Trichonephila clavata</name>
    <name type="common">Joro spider</name>
    <name type="synonym">Nephila clavata</name>
    <dbReference type="NCBI Taxonomy" id="2740835"/>
    <lineage>
        <taxon>Eukaryota</taxon>
        <taxon>Metazoa</taxon>
        <taxon>Ecdysozoa</taxon>
        <taxon>Arthropoda</taxon>
        <taxon>Chelicerata</taxon>
        <taxon>Arachnida</taxon>
        <taxon>Araneae</taxon>
        <taxon>Araneomorphae</taxon>
        <taxon>Entelegynae</taxon>
        <taxon>Araneoidea</taxon>
        <taxon>Nephilidae</taxon>
        <taxon>Trichonephila</taxon>
    </lineage>
</organism>
<keyword evidence="2" id="KW-1185">Reference proteome</keyword>
<dbReference type="EMBL" id="BMAO01027519">
    <property type="protein sequence ID" value="GFR17753.1"/>
    <property type="molecule type" value="Genomic_DNA"/>
</dbReference>
<gene>
    <name evidence="1" type="ORF">TNCT_617611</name>
</gene>